<reference evidence="1" key="1">
    <citation type="submission" date="2019-10" db="EMBL/GenBank/DDBJ databases">
        <title>Metagenomic sequencing of thiosulfate-disproportionating enrichment culture.</title>
        <authorList>
            <person name="Umezawa K."/>
            <person name="Kojima H."/>
            <person name="Fukui M."/>
        </authorList>
    </citation>
    <scope>NUCLEOTIDE SEQUENCE</scope>
    <source>
        <strain evidence="1">45J</strain>
    </source>
</reference>
<name>A0A5J4L6C5_9ZZZZ</name>
<comment type="caution">
    <text evidence="1">The sequence shown here is derived from an EMBL/GenBank/DDBJ whole genome shotgun (WGS) entry which is preliminary data.</text>
</comment>
<protein>
    <submittedName>
        <fullName evidence="1">Type II toxin-antitoxin system HicA family toxin</fullName>
    </submittedName>
</protein>
<proteinExistence type="predicted"/>
<organism evidence="1">
    <name type="scientific">hot springs metagenome</name>
    <dbReference type="NCBI Taxonomy" id="433727"/>
    <lineage>
        <taxon>unclassified sequences</taxon>
        <taxon>metagenomes</taxon>
        <taxon>ecological metagenomes</taxon>
    </lineage>
</organism>
<sequence>MNKKHRKTLQAIFHDPVLSDIEWSDIEAMLKALGAEISEGRGSRLRIALNGVRAVFHRPHPQKETDKGAVKSMRRFLKEAAIK</sequence>
<dbReference type="InterPro" id="IPR012933">
    <property type="entry name" value="HicA_mRNA_interferase"/>
</dbReference>
<dbReference type="AlphaFoldDB" id="A0A5J4L6C5"/>
<accession>A0A5J4L6C5</accession>
<dbReference type="EMBL" id="BLAB01000001">
    <property type="protein sequence ID" value="GER94852.1"/>
    <property type="molecule type" value="Genomic_DNA"/>
</dbReference>
<dbReference type="GO" id="GO:0003729">
    <property type="term" value="F:mRNA binding"/>
    <property type="evidence" value="ECO:0007669"/>
    <property type="project" value="InterPro"/>
</dbReference>
<gene>
    <name evidence="1" type="ORF">A45J_2618</name>
</gene>
<dbReference type="Pfam" id="PF07927">
    <property type="entry name" value="HicA_toxin"/>
    <property type="match status" value="1"/>
</dbReference>
<evidence type="ECO:0000313" key="1">
    <source>
        <dbReference type="EMBL" id="GER94852.1"/>
    </source>
</evidence>